<dbReference type="GO" id="GO:0016747">
    <property type="term" value="F:acyltransferase activity, transferring groups other than amino-acyl groups"/>
    <property type="evidence" value="ECO:0007669"/>
    <property type="project" value="InterPro"/>
</dbReference>
<evidence type="ECO:0000259" key="3">
    <source>
        <dbReference type="PROSITE" id="PS51186"/>
    </source>
</evidence>
<evidence type="ECO:0000256" key="2">
    <source>
        <dbReference type="ARBA" id="ARBA00023315"/>
    </source>
</evidence>
<dbReference type="PANTHER" id="PTHR43877">
    <property type="entry name" value="AMINOALKYLPHOSPHONATE N-ACETYLTRANSFERASE-RELATED-RELATED"/>
    <property type="match status" value="1"/>
</dbReference>
<dbReference type="InterPro" id="IPR050832">
    <property type="entry name" value="Bact_Acetyltransf"/>
</dbReference>
<dbReference type="InterPro" id="IPR000182">
    <property type="entry name" value="GNAT_dom"/>
</dbReference>
<dbReference type="EMBL" id="CAEZUL010000173">
    <property type="protein sequence ID" value="CAB4608734.1"/>
    <property type="molecule type" value="Genomic_DNA"/>
</dbReference>
<accession>A0A6J6HC46</accession>
<gene>
    <name evidence="4" type="ORF">UFOPK1808_01227</name>
</gene>
<name>A0A6J6HC46_9ZZZZ</name>
<keyword evidence="1" id="KW-0808">Transferase</keyword>
<dbReference type="Gene3D" id="3.40.630.30">
    <property type="match status" value="1"/>
</dbReference>
<dbReference type="CDD" id="cd04301">
    <property type="entry name" value="NAT_SF"/>
    <property type="match status" value="1"/>
</dbReference>
<reference evidence="4" key="1">
    <citation type="submission" date="2020-05" db="EMBL/GenBank/DDBJ databases">
        <authorList>
            <person name="Chiriac C."/>
            <person name="Salcher M."/>
            <person name="Ghai R."/>
            <person name="Kavagutti S V."/>
        </authorList>
    </citation>
    <scope>NUCLEOTIDE SEQUENCE</scope>
</reference>
<dbReference type="AlphaFoldDB" id="A0A6J6HC46"/>
<feature type="domain" description="N-acetyltransferase" evidence="3">
    <location>
        <begin position="36"/>
        <end position="171"/>
    </location>
</feature>
<organism evidence="4">
    <name type="scientific">freshwater metagenome</name>
    <dbReference type="NCBI Taxonomy" id="449393"/>
    <lineage>
        <taxon>unclassified sequences</taxon>
        <taxon>metagenomes</taxon>
        <taxon>ecological metagenomes</taxon>
    </lineage>
</organism>
<protein>
    <submittedName>
        <fullName evidence="4">Unannotated protein</fullName>
    </submittedName>
</protein>
<dbReference type="InterPro" id="IPR016181">
    <property type="entry name" value="Acyl_CoA_acyltransferase"/>
</dbReference>
<evidence type="ECO:0000313" key="4">
    <source>
        <dbReference type="EMBL" id="CAB4608734.1"/>
    </source>
</evidence>
<proteinExistence type="predicted"/>
<dbReference type="SUPFAM" id="SSF55729">
    <property type="entry name" value="Acyl-CoA N-acyltransferases (Nat)"/>
    <property type="match status" value="1"/>
</dbReference>
<keyword evidence="2" id="KW-0012">Acyltransferase</keyword>
<dbReference type="Pfam" id="PF00583">
    <property type="entry name" value="Acetyltransf_1"/>
    <property type="match status" value="1"/>
</dbReference>
<evidence type="ECO:0000256" key="1">
    <source>
        <dbReference type="ARBA" id="ARBA00022679"/>
    </source>
</evidence>
<dbReference type="PROSITE" id="PS51186">
    <property type="entry name" value="GNAT"/>
    <property type="match status" value="1"/>
</dbReference>
<sequence>MAVIALKSIAENQPSESRISFILWQCWGMSVVVEQATIANAELVEAFNRLIPQLSSSNPPPTQAQLATIIESPSTVLFIARLDEHIVGSLTLATFAIPTGVRAWIEDVVVDGSSRGHGVGEALNQAAILEAHHRGAITVELTSRPSREAANRLYQRLGFVARETNVYRYTL</sequence>